<keyword evidence="2" id="KW-0812">Transmembrane</keyword>
<evidence type="ECO:0000256" key="1">
    <source>
        <dbReference type="SAM" id="MobiDB-lite"/>
    </source>
</evidence>
<reference evidence="4" key="1">
    <citation type="submission" date="2017-02" db="EMBL/GenBank/DDBJ databases">
        <authorList>
            <person name="Varghese N."/>
            <person name="Submissions S."/>
        </authorList>
    </citation>
    <scope>NUCLEOTIDE SEQUENCE [LARGE SCALE GENOMIC DNA]</scope>
    <source>
        <strain evidence="4">ATCC 700200</strain>
    </source>
</reference>
<dbReference type="Gene3D" id="3.30.1150.10">
    <property type="match status" value="1"/>
</dbReference>
<evidence type="ECO:0000313" key="4">
    <source>
        <dbReference type="Proteomes" id="UP000190774"/>
    </source>
</evidence>
<evidence type="ECO:0000313" key="3">
    <source>
        <dbReference type="EMBL" id="SKA99286.1"/>
    </source>
</evidence>
<feature type="compositionally biased region" description="Polar residues" evidence="1">
    <location>
        <begin position="279"/>
        <end position="293"/>
    </location>
</feature>
<evidence type="ECO:0000256" key="2">
    <source>
        <dbReference type="SAM" id="Phobius"/>
    </source>
</evidence>
<feature type="region of interest" description="Disordered" evidence="1">
    <location>
        <begin position="268"/>
        <end position="296"/>
    </location>
</feature>
<sequence>MTQTLDRNFQTGLAISVAIHVVLLLILAWALGIQEALRFLREQHLLAEAAKAKEEEVTLIFPDQLLPQPPKPPPPPETQYYIRTTQNEATPVKPSSAPFISDRNTRAGSEKNAVAGSTLPMPTLDGTAPAANELANRDYKDGQFKNDSAMATPPPKPGTLHPQPVAAATPPPLPPIAQAKQAPTPLTRMMAEMDQQAQVPNKNDRLPLEVRKPDTLTIAEEAPPAPPAPQPAPPTPPQQQPQVRMPEEAPPPIVKAVPVMDDPVTLNTPKPEADAFSPFTRTSKTDGSINQEGPNAVDAEATPMGIYTRQVTDAVGKKWHLYVRLAKDSVTYGRVRFRFFVDRKGTPQDLKILSDARDADPRMRELTLRAILDAQIPPIPADLMPTLDDGRVKIEYEAIVY</sequence>
<keyword evidence="2" id="KW-0472">Membrane</keyword>
<feature type="compositionally biased region" description="Pro residues" evidence="1">
    <location>
        <begin position="223"/>
        <end position="239"/>
    </location>
</feature>
<dbReference type="Proteomes" id="UP000190774">
    <property type="component" value="Unassembled WGS sequence"/>
</dbReference>
<dbReference type="EMBL" id="FUYE01000009">
    <property type="protein sequence ID" value="SKA99286.1"/>
    <property type="molecule type" value="Genomic_DNA"/>
</dbReference>
<dbReference type="SUPFAM" id="SSF74653">
    <property type="entry name" value="TolA/TonB C-terminal domain"/>
    <property type="match status" value="1"/>
</dbReference>
<gene>
    <name evidence="3" type="ORF">SAMN02745166_02897</name>
</gene>
<keyword evidence="4" id="KW-1185">Reference proteome</keyword>
<feature type="region of interest" description="Disordered" evidence="1">
    <location>
        <begin position="88"/>
        <end position="129"/>
    </location>
</feature>
<dbReference type="STRING" id="48467.SAMN02745166_02897"/>
<dbReference type="OrthoDB" id="195118at2"/>
<feature type="region of interest" description="Disordered" evidence="1">
    <location>
        <begin position="143"/>
        <end position="179"/>
    </location>
</feature>
<protein>
    <submittedName>
        <fullName evidence="3">Uncharacterized protein</fullName>
    </submittedName>
</protein>
<feature type="transmembrane region" description="Helical" evidence="2">
    <location>
        <begin position="12"/>
        <end position="31"/>
    </location>
</feature>
<organism evidence="3 4">
    <name type="scientific">Prosthecobacter debontii</name>
    <dbReference type="NCBI Taxonomy" id="48467"/>
    <lineage>
        <taxon>Bacteria</taxon>
        <taxon>Pseudomonadati</taxon>
        <taxon>Verrucomicrobiota</taxon>
        <taxon>Verrucomicrobiia</taxon>
        <taxon>Verrucomicrobiales</taxon>
        <taxon>Verrucomicrobiaceae</taxon>
        <taxon>Prosthecobacter</taxon>
    </lineage>
</organism>
<accession>A0A1T4YBY9</accession>
<proteinExistence type="predicted"/>
<dbReference type="RefSeq" id="WP_078814078.1">
    <property type="nucleotide sequence ID" value="NZ_FUYE01000009.1"/>
</dbReference>
<dbReference type="AlphaFoldDB" id="A0A1T4YBY9"/>
<name>A0A1T4YBY9_9BACT</name>
<feature type="region of interest" description="Disordered" evidence="1">
    <location>
        <begin position="219"/>
        <end position="246"/>
    </location>
</feature>
<keyword evidence="2" id="KW-1133">Transmembrane helix</keyword>